<comment type="caution">
    <text evidence="2">The sequence shown here is derived from an EMBL/GenBank/DDBJ whole genome shotgun (WGS) entry which is preliminary data.</text>
</comment>
<name>A0A2P6N8D4_9EUKA</name>
<organism evidence="2 3">
    <name type="scientific">Planoprotostelium fungivorum</name>
    <dbReference type="NCBI Taxonomy" id="1890364"/>
    <lineage>
        <taxon>Eukaryota</taxon>
        <taxon>Amoebozoa</taxon>
        <taxon>Evosea</taxon>
        <taxon>Variosea</taxon>
        <taxon>Cavosteliida</taxon>
        <taxon>Cavosteliaceae</taxon>
        <taxon>Planoprotostelium</taxon>
    </lineage>
</organism>
<dbReference type="EMBL" id="MDYQ01000157">
    <property type="protein sequence ID" value="PRP80211.1"/>
    <property type="molecule type" value="Genomic_DNA"/>
</dbReference>
<protein>
    <submittedName>
        <fullName evidence="2">Uncharacterized protein</fullName>
    </submittedName>
</protein>
<sequence length="92" mass="10385">MASLPNYSSISPDPNDEESILESQHTPPRRPRAPSAEQNRRKSIHVSKRRSQAIVENGSSIHSQEEVQSEVEGPLDPKKHPFTEMFGFMPFS</sequence>
<feature type="compositionally biased region" description="Polar residues" evidence="1">
    <location>
        <begin position="1"/>
        <end position="12"/>
    </location>
</feature>
<evidence type="ECO:0000313" key="3">
    <source>
        <dbReference type="Proteomes" id="UP000241769"/>
    </source>
</evidence>
<feature type="non-terminal residue" evidence="2">
    <location>
        <position position="92"/>
    </location>
</feature>
<reference evidence="2 3" key="1">
    <citation type="journal article" date="2018" name="Genome Biol. Evol.">
        <title>Multiple Roots of Fruiting Body Formation in Amoebozoa.</title>
        <authorList>
            <person name="Hillmann F."/>
            <person name="Forbes G."/>
            <person name="Novohradska S."/>
            <person name="Ferling I."/>
            <person name="Riege K."/>
            <person name="Groth M."/>
            <person name="Westermann M."/>
            <person name="Marz M."/>
            <person name="Spaller T."/>
            <person name="Winckler T."/>
            <person name="Schaap P."/>
            <person name="Glockner G."/>
        </authorList>
    </citation>
    <scope>NUCLEOTIDE SEQUENCE [LARGE SCALE GENOMIC DNA]</scope>
    <source>
        <strain evidence="2 3">Jena</strain>
    </source>
</reference>
<proteinExistence type="predicted"/>
<evidence type="ECO:0000256" key="1">
    <source>
        <dbReference type="SAM" id="MobiDB-lite"/>
    </source>
</evidence>
<keyword evidence="3" id="KW-1185">Reference proteome</keyword>
<feature type="region of interest" description="Disordered" evidence="1">
    <location>
        <begin position="1"/>
        <end position="81"/>
    </location>
</feature>
<dbReference type="Proteomes" id="UP000241769">
    <property type="component" value="Unassembled WGS sequence"/>
</dbReference>
<dbReference type="InParanoid" id="A0A2P6N8D4"/>
<gene>
    <name evidence="2" type="ORF">PROFUN_12097</name>
</gene>
<evidence type="ECO:0000313" key="2">
    <source>
        <dbReference type="EMBL" id="PRP80211.1"/>
    </source>
</evidence>
<accession>A0A2P6N8D4</accession>
<dbReference type="AlphaFoldDB" id="A0A2P6N8D4"/>
<feature type="compositionally biased region" description="Basic residues" evidence="1">
    <location>
        <begin position="41"/>
        <end position="51"/>
    </location>
</feature>